<name>A0A811ULJ0_CERCA</name>
<dbReference type="OrthoDB" id="6436100at2759"/>
<evidence type="ECO:0000256" key="2">
    <source>
        <dbReference type="ARBA" id="ARBA00007193"/>
    </source>
</evidence>
<evidence type="ECO:0000256" key="4">
    <source>
        <dbReference type="ARBA" id="ARBA00022461"/>
    </source>
</evidence>
<keyword evidence="5 12" id="KW-0812">Transmembrane</keyword>
<sequence>YEAQQKLQPGLLANNVNEMAEHIKLLTGFFLYPSDIYSDEDVRLSQLHNILTSMYNGSDYPTREILFSLAPDCEELIIRGLVFGKFVITRATFVKENVRNLENVTFESNSILNSIQFVLQSDPSDFAHTEFASYAFRVYLFPRRDYPTIMTNAMGQILINTRSIVEIPVQPTFYEATRSIRDFSPAVRECYFKDEGRRALNKKDLNSVKPLALVKLYFKQRYAESTNVDVVGDWVNLLSRFGGILSLFYGFSILSYVEVFYFLSGKWFVLFYKSRQRRDIGKKKNQLSDKQPIYSLYWRELQPTSAKFKTYPNNIVWQKRPW</sequence>
<keyword evidence="6 13" id="KW-1133">Transmembrane helix</keyword>
<dbReference type="AlphaFoldDB" id="A0A811ULJ0"/>
<evidence type="ECO:0000256" key="8">
    <source>
        <dbReference type="ARBA" id="ARBA00023065"/>
    </source>
</evidence>
<keyword evidence="9 13" id="KW-0472">Membrane</keyword>
<dbReference type="GO" id="GO:0016020">
    <property type="term" value="C:membrane"/>
    <property type="evidence" value="ECO:0007669"/>
    <property type="project" value="UniProtKB-SubCell"/>
</dbReference>
<evidence type="ECO:0000313" key="15">
    <source>
        <dbReference type="Proteomes" id="UP000606786"/>
    </source>
</evidence>
<evidence type="ECO:0000256" key="11">
    <source>
        <dbReference type="ARBA" id="ARBA00023303"/>
    </source>
</evidence>
<proteinExistence type="inferred from homology"/>
<feature type="transmembrane region" description="Helical" evidence="13">
    <location>
        <begin position="247"/>
        <end position="272"/>
    </location>
</feature>
<keyword evidence="11 12" id="KW-0407">Ion channel</keyword>
<evidence type="ECO:0000256" key="9">
    <source>
        <dbReference type="ARBA" id="ARBA00023136"/>
    </source>
</evidence>
<gene>
    <name evidence="14" type="ORF">CCAP1982_LOCUS7724</name>
</gene>
<evidence type="ECO:0000256" key="10">
    <source>
        <dbReference type="ARBA" id="ARBA00023201"/>
    </source>
</evidence>
<evidence type="ECO:0000313" key="14">
    <source>
        <dbReference type="EMBL" id="CAD6999188.1"/>
    </source>
</evidence>
<evidence type="ECO:0000256" key="7">
    <source>
        <dbReference type="ARBA" id="ARBA00023053"/>
    </source>
</evidence>
<dbReference type="Proteomes" id="UP000606786">
    <property type="component" value="Unassembled WGS sequence"/>
</dbReference>
<keyword evidence="15" id="KW-1185">Reference proteome</keyword>
<dbReference type="Pfam" id="PF00858">
    <property type="entry name" value="ASC"/>
    <property type="match status" value="2"/>
</dbReference>
<comment type="subcellular location">
    <subcellularLocation>
        <location evidence="1">Membrane</location>
        <topology evidence="1">Multi-pass membrane protein</topology>
    </subcellularLocation>
</comment>
<reference evidence="14" key="1">
    <citation type="submission" date="2020-11" db="EMBL/GenBank/DDBJ databases">
        <authorList>
            <person name="Whitehead M."/>
        </authorList>
    </citation>
    <scope>NUCLEOTIDE SEQUENCE</scope>
    <source>
        <strain evidence="14">EGII</strain>
    </source>
</reference>
<evidence type="ECO:0000256" key="5">
    <source>
        <dbReference type="ARBA" id="ARBA00022692"/>
    </source>
</evidence>
<evidence type="ECO:0000256" key="6">
    <source>
        <dbReference type="ARBA" id="ARBA00022989"/>
    </source>
</evidence>
<evidence type="ECO:0000256" key="3">
    <source>
        <dbReference type="ARBA" id="ARBA00022448"/>
    </source>
</evidence>
<accession>A0A811ULJ0</accession>
<keyword evidence="7" id="KW-0915">Sodium</keyword>
<keyword evidence="4 12" id="KW-0894">Sodium channel</keyword>
<evidence type="ECO:0000256" key="12">
    <source>
        <dbReference type="RuleBase" id="RU000679"/>
    </source>
</evidence>
<dbReference type="Gene3D" id="1.10.287.770">
    <property type="entry name" value="YojJ-like"/>
    <property type="match status" value="1"/>
</dbReference>
<feature type="non-terminal residue" evidence="14">
    <location>
        <position position="322"/>
    </location>
</feature>
<comment type="caution">
    <text evidence="14">The sequence shown here is derived from an EMBL/GenBank/DDBJ whole genome shotgun (WGS) entry which is preliminary data.</text>
</comment>
<protein>
    <submittedName>
        <fullName evidence="14">(Mediterranean fruit fly) hypothetical protein</fullName>
    </submittedName>
</protein>
<dbReference type="InterPro" id="IPR001873">
    <property type="entry name" value="ENaC"/>
</dbReference>
<evidence type="ECO:0000256" key="13">
    <source>
        <dbReference type="SAM" id="Phobius"/>
    </source>
</evidence>
<keyword evidence="10 12" id="KW-0739">Sodium transport</keyword>
<comment type="similarity">
    <text evidence="2 12">Belongs to the amiloride-sensitive sodium channel (TC 1.A.6) family.</text>
</comment>
<dbReference type="EMBL" id="CAJHJT010000012">
    <property type="protein sequence ID" value="CAD6999188.1"/>
    <property type="molecule type" value="Genomic_DNA"/>
</dbReference>
<evidence type="ECO:0000256" key="1">
    <source>
        <dbReference type="ARBA" id="ARBA00004141"/>
    </source>
</evidence>
<keyword evidence="8 12" id="KW-0406">Ion transport</keyword>
<organism evidence="14 15">
    <name type="scientific">Ceratitis capitata</name>
    <name type="common">Mediterranean fruit fly</name>
    <name type="synonym">Tephritis capitata</name>
    <dbReference type="NCBI Taxonomy" id="7213"/>
    <lineage>
        <taxon>Eukaryota</taxon>
        <taxon>Metazoa</taxon>
        <taxon>Ecdysozoa</taxon>
        <taxon>Arthropoda</taxon>
        <taxon>Hexapoda</taxon>
        <taxon>Insecta</taxon>
        <taxon>Pterygota</taxon>
        <taxon>Neoptera</taxon>
        <taxon>Endopterygota</taxon>
        <taxon>Diptera</taxon>
        <taxon>Brachycera</taxon>
        <taxon>Muscomorpha</taxon>
        <taxon>Tephritoidea</taxon>
        <taxon>Tephritidae</taxon>
        <taxon>Ceratitis</taxon>
        <taxon>Ceratitis</taxon>
    </lineage>
</organism>
<dbReference type="GO" id="GO:0005272">
    <property type="term" value="F:sodium channel activity"/>
    <property type="evidence" value="ECO:0007669"/>
    <property type="project" value="UniProtKB-KW"/>
</dbReference>
<keyword evidence="3 12" id="KW-0813">Transport</keyword>